<dbReference type="InParanoid" id="A0A2T3AEE7"/>
<evidence type="ECO:0000256" key="1">
    <source>
        <dbReference type="SAM" id="MobiDB-lite"/>
    </source>
</evidence>
<accession>A0A2T3AEE7</accession>
<keyword evidence="3" id="KW-1185">Reference proteome</keyword>
<proteinExistence type="predicted"/>
<gene>
    <name evidence="2" type="ORF">BD289DRAFT_163587</name>
</gene>
<reference evidence="2 3" key="1">
    <citation type="journal article" date="2018" name="Mycol. Prog.">
        <title>Coniella lustricola, a new species from submerged detritus.</title>
        <authorList>
            <person name="Raudabaugh D.B."/>
            <person name="Iturriaga T."/>
            <person name="Carver A."/>
            <person name="Mondo S."/>
            <person name="Pangilinan J."/>
            <person name="Lipzen A."/>
            <person name="He G."/>
            <person name="Amirebrahimi M."/>
            <person name="Grigoriev I.V."/>
            <person name="Miller A.N."/>
        </authorList>
    </citation>
    <scope>NUCLEOTIDE SEQUENCE [LARGE SCALE GENOMIC DNA]</scope>
    <source>
        <strain evidence="2 3">B22-T-1</strain>
    </source>
</reference>
<feature type="region of interest" description="Disordered" evidence="1">
    <location>
        <begin position="1"/>
        <end position="28"/>
    </location>
</feature>
<evidence type="ECO:0000313" key="3">
    <source>
        <dbReference type="Proteomes" id="UP000241462"/>
    </source>
</evidence>
<name>A0A2T3AEE7_9PEZI</name>
<sequence>MRLPAQCPPIQSLPAPPADDADDPSPWDKAGLIHDGKPCSKKPATSCRLPNRVRQTTTALTLPSFGTITNKPPLFHSYCLVAFAAILSLNQQSVSVRDCAQDILPWVSRFDSCKQIPSTGSTISISPFAGSTARQTVLHQRRSASATSRISWAPQHSNLWATKNTLFLRQDAGLARLCDTMRLWEAEVAPAVHQQFLKSVRGVPSTCWSHAPTGRISARVSGTVSLPVDKRQYLVLQSCVAAFANLQHSQ</sequence>
<protein>
    <submittedName>
        <fullName evidence="2">Uncharacterized protein</fullName>
    </submittedName>
</protein>
<organism evidence="2 3">
    <name type="scientific">Coniella lustricola</name>
    <dbReference type="NCBI Taxonomy" id="2025994"/>
    <lineage>
        <taxon>Eukaryota</taxon>
        <taxon>Fungi</taxon>
        <taxon>Dikarya</taxon>
        <taxon>Ascomycota</taxon>
        <taxon>Pezizomycotina</taxon>
        <taxon>Sordariomycetes</taxon>
        <taxon>Sordariomycetidae</taxon>
        <taxon>Diaporthales</taxon>
        <taxon>Schizoparmaceae</taxon>
        <taxon>Coniella</taxon>
    </lineage>
</organism>
<dbReference type="EMBL" id="KZ678402">
    <property type="protein sequence ID" value="PSR94013.1"/>
    <property type="molecule type" value="Genomic_DNA"/>
</dbReference>
<dbReference type="Proteomes" id="UP000241462">
    <property type="component" value="Unassembled WGS sequence"/>
</dbReference>
<evidence type="ECO:0000313" key="2">
    <source>
        <dbReference type="EMBL" id="PSR94013.1"/>
    </source>
</evidence>
<dbReference type="AlphaFoldDB" id="A0A2T3AEE7"/>